<accession>A0ABX7JTE2</accession>
<dbReference type="SUPFAM" id="SSF52540">
    <property type="entry name" value="P-loop containing nucleoside triphosphate hydrolases"/>
    <property type="match status" value="1"/>
</dbReference>
<dbReference type="Gene3D" id="3.40.50.300">
    <property type="entry name" value="P-loop containing nucleotide triphosphate hydrolases"/>
    <property type="match status" value="1"/>
</dbReference>
<dbReference type="InterPro" id="IPR027417">
    <property type="entry name" value="P-loop_NTPase"/>
</dbReference>
<dbReference type="Proteomes" id="UP000663249">
    <property type="component" value="Chromosome"/>
</dbReference>
<name>A0ABX7JTE2_9PSED</name>
<gene>
    <name evidence="1" type="ORF">JTY93_19525</name>
</gene>
<reference evidence="1 2" key="1">
    <citation type="submission" date="2021-02" db="EMBL/GenBank/DDBJ databases">
        <title>Genomic and phenotypic characterization of Pseudomonas hygromyciniae, a novel bacterial species discovered from a commercially purchased antibiotic vial.</title>
        <authorList>
            <person name="Turner T.L."/>
            <person name="Mitra S.D."/>
            <person name="Kochan T.J."/>
            <person name="Pincus N.B."/>
            <person name="Lebrun-Corbin M."/>
            <person name="Cheung B."/>
            <person name="Gatesy S.W."/>
            <person name="Afzal T."/>
            <person name="Ozer E.A."/>
            <person name="Hauser A.R."/>
        </authorList>
    </citation>
    <scope>NUCLEOTIDE SEQUENCE [LARGE SCALE GENOMIC DNA]</scope>
    <source>
        <strain evidence="1 2">SDM007</strain>
    </source>
</reference>
<dbReference type="RefSeq" id="WP_073638094.1">
    <property type="nucleotide sequence ID" value="NZ_CP070506.1"/>
</dbReference>
<keyword evidence="1" id="KW-0808">Transferase</keyword>
<keyword evidence="1" id="KW-0418">Kinase</keyword>
<evidence type="ECO:0000313" key="2">
    <source>
        <dbReference type="Proteomes" id="UP000663249"/>
    </source>
</evidence>
<evidence type="ECO:0000313" key="1">
    <source>
        <dbReference type="EMBL" id="QSB38439.1"/>
    </source>
</evidence>
<organism evidence="1 2">
    <name type="scientific">Pseudomonas hygromyciniae</name>
    <dbReference type="NCBI Taxonomy" id="2812000"/>
    <lineage>
        <taxon>Bacteria</taxon>
        <taxon>Pseudomonadati</taxon>
        <taxon>Pseudomonadota</taxon>
        <taxon>Gammaproteobacteria</taxon>
        <taxon>Pseudomonadales</taxon>
        <taxon>Pseudomonadaceae</taxon>
        <taxon>Pseudomonas</taxon>
    </lineage>
</organism>
<dbReference type="EMBL" id="CP070506">
    <property type="protein sequence ID" value="QSB38439.1"/>
    <property type="molecule type" value="Genomic_DNA"/>
</dbReference>
<keyword evidence="2" id="KW-1185">Reference proteome</keyword>
<protein>
    <submittedName>
        <fullName evidence="1">Thymidylate kinase</fullName>
    </submittedName>
</protein>
<proteinExistence type="predicted"/>
<dbReference type="GO" id="GO:0016301">
    <property type="term" value="F:kinase activity"/>
    <property type="evidence" value="ECO:0007669"/>
    <property type="project" value="UniProtKB-KW"/>
</dbReference>
<sequence length="207" mass="23261">MKGQFFLSFDGPKATGKTTVLESVAEVLRVRGQQPVVSLCEKEIDPYRHEILDLIKELVVRPGSTLERRICERLADGRAWISANVLNQQPPDAIILIDRWYPSDAAFRKITPFSEILKLNIDRKVRVPDLHVGVLASPDISWSRAACRPRGLSSVVIRDFQEHVDCSAAFERAIFQQGWFVCRNEGSVEASTKIVTDTITAALRENS</sequence>